<gene>
    <name evidence="7" type="ORF">E3T28_05655</name>
</gene>
<evidence type="ECO:0000256" key="5">
    <source>
        <dbReference type="SAM" id="MobiDB-lite"/>
    </source>
</evidence>
<evidence type="ECO:0000313" key="8">
    <source>
        <dbReference type="Proteomes" id="UP000297853"/>
    </source>
</evidence>
<comment type="similarity">
    <text evidence="1">Belongs to the LysR transcriptional regulatory family.</text>
</comment>
<dbReference type="InterPro" id="IPR000847">
    <property type="entry name" value="LysR_HTH_N"/>
</dbReference>
<organism evidence="7 8">
    <name type="scientific">Cryobacterium sinapicolor</name>
    <dbReference type="NCBI Taxonomy" id="1259236"/>
    <lineage>
        <taxon>Bacteria</taxon>
        <taxon>Bacillati</taxon>
        <taxon>Actinomycetota</taxon>
        <taxon>Actinomycetes</taxon>
        <taxon>Micrococcales</taxon>
        <taxon>Microbacteriaceae</taxon>
        <taxon>Cryobacterium</taxon>
    </lineage>
</organism>
<protein>
    <submittedName>
        <fullName evidence="7">LysR family transcriptional regulator</fullName>
    </submittedName>
</protein>
<dbReference type="Gene3D" id="1.10.10.10">
    <property type="entry name" value="Winged helix-like DNA-binding domain superfamily/Winged helix DNA-binding domain"/>
    <property type="match status" value="1"/>
</dbReference>
<keyword evidence="4" id="KW-0804">Transcription</keyword>
<evidence type="ECO:0000256" key="4">
    <source>
        <dbReference type="ARBA" id="ARBA00023163"/>
    </source>
</evidence>
<feature type="compositionally biased region" description="Low complexity" evidence="5">
    <location>
        <begin position="312"/>
        <end position="339"/>
    </location>
</feature>
<evidence type="ECO:0000256" key="3">
    <source>
        <dbReference type="ARBA" id="ARBA00023125"/>
    </source>
</evidence>
<dbReference type="Proteomes" id="UP000297853">
    <property type="component" value="Unassembled WGS sequence"/>
</dbReference>
<dbReference type="Pfam" id="PF03466">
    <property type="entry name" value="LysR_substrate"/>
    <property type="match status" value="1"/>
</dbReference>
<dbReference type="Pfam" id="PF00126">
    <property type="entry name" value="HTH_1"/>
    <property type="match status" value="1"/>
</dbReference>
<sequence length="339" mass="34914">MLRVVGALADHGSITAAAAALGYSQPAVSQQLKRIEQRIGMAVIERVGRGVRLTEAGRLLARHAATVSGALDTAAGELSELRGLRSGRVRLAAFPSASATIVPRLLADLSRRHPGVGVTYLEAEPPEAVALVRENRADLAITFSYPGDRVDPHRDSAAGLVVTRLRRDEMMLVLPATHALAGDGAVDLGDLAEENWIGGCPRCRGHLLELCGHTGFTPRISYETDNAAAVLGLVAAGIGVAMLPALALDSVGAQPLVAIRPTRDRDHRTLHAVTVTGAAGVPAIAATLRRLIALAAEHTAHAHTAAEHTAAEHTAAAAPLAAPAVASPASSSSPAGRGN</sequence>
<dbReference type="InterPro" id="IPR036388">
    <property type="entry name" value="WH-like_DNA-bd_sf"/>
</dbReference>
<comment type="caution">
    <text evidence="7">The sequence shown here is derived from an EMBL/GenBank/DDBJ whole genome shotgun (WGS) entry which is preliminary data.</text>
</comment>
<evidence type="ECO:0000259" key="6">
    <source>
        <dbReference type="PROSITE" id="PS50931"/>
    </source>
</evidence>
<dbReference type="EMBL" id="SOGQ01000026">
    <property type="protein sequence ID" value="TFD02361.1"/>
    <property type="molecule type" value="Genomic_DNA"/>
</dbReference>
<dbReference type="SUPFAM" id="SSF53850">
    <property type="entry name" value="Periplasmic binding protein-like II"/>
    <property type="match status" value="1"/>
</dbReference>
<dbReference type="PROSITE" id="PS50931">
    <property type="entry name" value="HTH_LYSR"/>
    <property type="match status" value="1"/>
</dbReference>
<dbReference type="Gene3D" id="3.40.190.10">
    <property type="entry name" value="Periplasmic binding protein-like II"/>
    <property type="match status" value="2"/>
</dbReference>
<reference evidence="7 8" key="1">
    <citation type="submission" date="2019-03" db="EMBL/GenBank/DDBJ databases">
        <title>Genomics of glacier-inhabiting Cryobacterium strains.</title>
        <authorList>
            <person name="Liu Q."/>
            <person name="Xin Y.-H."/>
        </authorList>
    </citation>
    <scope>NUCLEOTIDE SEQUENCE [LARGE SCALE GENOMIC DNA]</scope>
    <source>
        <strain evidence="7 8">TMT1-23-1</strain>
    </source>
</reference>
<feature type="region of interest" description="Disordered" evidence="5">
    <location>
        <begin position="303"/>
        <end position="339"/>
    </location>
</feature>
<dbReference type="PANTHER" id="PTHR30346:SF29">
    <property type="entry name" value="LYSR SUBSTRATE-BINDING"/>
    <property type="match status" value="1"/>
</dbReference>
<keyword evidence="2" id="KW-0805">Transcription regulation</keyword>
<dbReference type="CDD" id="cd08423">
    <property type="entry name" value="PBP2_LTTR_like_6"/>
    <property type="match status" value="1"/>
</dbReference>
<keyword evidence="8" id="KW-1185">Reference proteome</keyword>
<evidence type="ECO:0000256" key="2">
    <source>
        <dbReference type="ARBA" id="ARBA00023015"/>
    </source>
</evidence>
<name>A0ABY2JEX4_9MICO</name>
<dbReference type="InterPro" id="IPR005119">
    <property type="entry name" value="LysR_subst-bd"/>
</dbReference>
<evidence type="ECO:0000313" key="7">
    <source>
        <dbReference type="EMBL" id="TFD02361.1"/>
    </source>
</evidence>
<dbReference type="SUPFAM" id="SSF46785">
    <property type="entry name" value="Winged helix' DNA-binding domain"/>
    <property type="match status" value="1"/>
</dbReference>
<keyword evidence="3" id="KW-0238">DNA-binding</keyword>
<evidence type="ECO:0000256" key="1">
    <source>
        <dbReference type="ARBA" id="ARBA00009437"/>
    </source>
</evidence>
<dbReference type="PRINTS" id="PR00039">
    <property type="entry name" value="HTHLYSR"/>
</dbReference>
<accession>A0ABY2JEX4</accession>
<dbReference type="RefSeq" id="WP_134428855.1">
    <property type="nucleotide sequence ID" value="NZ_SOGQ01000026.1"/>
</dbReference>
<proteinExistence type="inferred from homology"/>
<feature type="domain" description="HTH lysR-type" evidence="6">
    <location>
        <begin position="1"/>
        <end position="54"/>
    </location>
</feature>
<dbReference type="InterPro" id="IPR036390">
    <property type="entry name" value="WH_DNA-bd_sf"/>
</dbReference>
<dbReference type="PANTHER" id="PTHR30346">
    <property type="entry name" value="TRANSCRIPTIONAL DUAL REGULATOR HCAR-RELATED"/>
    <property type="match status" value="1"/>
</dbReference>